<dbReference type="RefSeq" id="WP_142051132.1">
    <property type="nucleotide sequence ID" value="NZ_VFPA01000001.1"/>
</dbReference>
<keyword evidence="2" id="KW-1185">Reference proteome</keyword>
<proteinExistence type="predicted"/>
<evidence type="ECO:0000313" key="1">
    <source>
        <dbReference type="EMBL" id="TQM15388.1"/>
    </source>
</evidence>
<organism evidence="1 2">
    <name type="scientific">Pseudonocardia kunmingensis</name>
    <dbReference type="NCBI Taxonomy" id="630975"/>
    <lineage>
        <taxon>Bacteria</taxon>
        <taxon>Bacillati</taxon>
        <taxon>Actinomycetota</taxon>
        <taxon>Actinomycetes</taxon>
        <taxon>Pseudonocardiales</taxon>
        <taxon>Pseudonocardiaceae</taxon>
        <taxon>Pseudonocardia</taxon>
    </lineage>
</organism>
<dbReference type="EMBL" id="VFPA01000001">
    <property type="protein sequence ID" value="TQM15388.1"/>
    <property type="molecule type" value="Genomic_DNA"/>
</dbReference>
<accession>A0A543E1C6</accession>
<comment type="caution">
    <text evidence="1">The sequence shown here is derived from an EMBL/GenBank/DDBJ whole genome shotgun (WGS) entry which is preliminary data.</text>
</comment>
<name>A0A543E1C6_9PSEU</name>
<dbReference type="AlphaFoldDB" id="A0A543E1C6"/>
<protein>
    <submittedName>
        <fullName evidence="1">Uncharacterized protein</fullName>
    </submittedName>
</protein>
<gene>
    <name evidence="1" type="ORF">FB558_2172</name>
</gene>
<dbReference type="Proteomes" id="UP000315677">
    <property type="component" value="Unassembled WGS sequence"/>
</dbReference>
<evidence type="ECO:0000313" key="2">
    <source>
        <dbReference type="Proteomes" id="UP000315677"/>
    </source>
</evidence>
<dbReference type="OrthoDB" id="3577313at2"/>
<reference evidence="1 2" key="1">
    <citation type="submission" date="2019-06" db="EMBL/GenBank/DDBJ databases">
        <title>Sequencing the genomes of 1000 actinobacteria strains.</title>
        <authorList>
            <person name="Klenk H.-P."/>
        </authorList>
    </citation>
    <scope>NUCLEOTIDE SEQUENCE [LARGE SCALE GENOMIC DNA]</scope>
    <source>
        <strain evidence="1 2">DSM 45301</strain>
    </source>
</reference>
<sequence length="238" mass="24389">MSRPAPSDVPAAGSLRQGTRVTRFARAAAVVLSAGAALTGCTVAVDGWATAGPAPVARPVPVPDTPGPVGSDGETALYAEWVAGGWEPQPVLPVSDPDSGVSAWMFGTPAPRPDTPDGATAFQAIGAPASVVTWFGVFPVPEGYVADARQGALNTAATKSGRVTRIDAVTVAGHPGVDVRIEFRTAEGYDMIDLIRYVELPGHLAGIESIGVRGDERVLQQVQQVMVDKLSVPVGGTG</sequence>